<dbReference type="SUPFAM" id="SSF53474">
    <property type="entry name" value="alpha/beta-Hydrolases"/>
    <property type="match status" value="1"/>
</dbReference>
<keyword evidence="5" id="KW-0378">Hydrolase</keyword>
<comment type="similarity">
    <text evidence="1">Belongs to the AB hydrolase superfamily.</text>
</comment>
<dbReference type="InterPro" id="IPR000073">
    <property type="entry name" value="AB_hydrolase_1"/>
</dbReference>
<feature type="domain" description="AB hydrolase-1" evidence="7">
    <location>
        <begin position="110"/>
        <end position="358"/>
    </location>
</feature>
<protein>
    <recommendedName>
        <fullName evidence="3">Protein phosphatase methylesterase 1</fullName>
        <ecNumber evidence="2">3.1.1.89</ecNumber>
    </recommendedName>
</protein>
<dbReference type="PANTHER" id="PTHR14189">
    <property type="entry name" value="PROTEIN PHOSPHATASE METHYLESTERASE-1 RELATED"/>
    <property type="match status" value="1"/>
</dbReference>
<gene>
    <name evidence="8" type="ORF">PUMCH_003967</name>
</gene>
<dbReference type="GeneID" id="88175030"/>
<evidence type="ECO:0000256" key="4">
    <source>
        <dbReference type="ARBA" id="ARBA00022487"/>
    </source>
</evidence>
<sequence length="387" mass="44075">MYYALRTNVNSDLPTLTLSKVCNMSNLAKSLWLQKKKMLTCFPIDEDGNDGNQESDVPSMANLEDDLVLIEEYEKAKLLFLIQDIYRIEDTEIEIKTLYRPPKNKSAPILICHHGAGSSAMTFWNLANDAYNELGYGSFLYDARGHGDSTESDHLDLSLEALTNDCKFVLQEFVRRHKPESILTLVGHSLGGAVFTNFLTTQYDPNEFNGVVVSGLVVIDIVEELAIRALLTTESFIGRMPRSFATYTDSIQWHLDSRLLNNYESAKISVCHLLKRGSGERLFWKCNFNQLPKFWNTWFPGLSKNFIVSTNGAVSKLLLLSTNETLDKELMIGQMQGKYQLIVFNKSSKTGHFLQEDACKQTLLSILDFIRRIELTNKLRSENNWRP</sequence>
<keyword evidence="9" id="KW-1185">Reference proteome</keyword>
<evidence type="ECO:0000256" key="2">
    <source>
        <dbReference type="ARBA" id="ARBA00013111"/>
    </source>
</evidence>
<organism evidence="8 9">
    <name type="scientific">Australozyma saopauloensis</name>
    <dbReference type="NCBI Taxonomy" id="291208"/>
    <lineage>
        <taxon>Eukaryota</taxon>
        <taxon>Fungi</taxon>
        <taxon>Dikarya</taxon>
        <taxon>Ascomycota</taxon>
        <taxon>Saccharomycotina</taxon>
        <taxon>Pichiomycetes</taxon>
        <taxon>Metschnikowiaceae</taxon>
        <taxon>Australozyma</taxon>
    </lineage>
</organism>
<dbReference type="EMBL" id="CP138898">
    <property type="protein sequence ID" value="WPK26609.1"/>
    <property type="molecule type" value="Genomic_DNA"/>
</dbReference>
<dbReference type="KEGG" id="asau:88175030"/>
<comment type="catalytic activity">
    <reaction evidence="6">
        <text>[phosphatase 2A protein]-C-terminal L-leucine methyl ester + H2O = [phosphatase 2A protein]-C-terminal L-leucine + methanol + H(+)</text>
        <dbReference type="Rhea" id="RHEA:48548"/>
        <dbReference type="Rhea" id="RHEA-COMP:12134"/>
        <dbReference type="Rhea" id="RHEA-COMP:12135"/>
        <dbReference type="ChEBI" id="CHEBI:15377"/>
        <dbReference type="ChEBI" id="CHEBI:15378"/>
        <dbReference type="ChEBI" id="CHEBI:17790"/>
        <dbReference type="ChEBI" id="CHEBI:90516"/>
        <dbReference type="ChEBI" id="CHEBI:90517"/>
        <dbReference type="EC" id="3.1.1.89"/>
    </reaction>
</comment>
<evidence type="ECO:0000313" key="9">
    <source>
        <dbReference type="Proteomes" id="UP001338582"/>
    </source>
</evidence>
<evidence type="ECO:0000256" key="5">
    <source>
        <dbReference type="ARBA" id="ARBA00022801"/>
    </source>
</evidence>
<dbReference type="RefSeq" id="XP_062878990.1">
    <property type="nucleotide sequence ID" value="XM_063022920.1"/>
</dbReference>
<accession>A0AAX4HDC2</accession>
<dbReference type="PANTHER" id="PTHR14189:SF0">
    <property type="entry name" value="PROTEIN PHOSPHATASE METHYLESTERASE 1"/>
    <property type="match status" value="1"/>
</dbReference>
<dbReference type="AlphaFoldDB" id="A0AAX4HDC2"/>
<reference evidence="8 9" key="1">
    <citation type="submission" date="2023-10" db="EMBL/GenBank/DDBJ databases">
        <title>Draft Genome Sequence of Candida saopaulonensis from a very Premature Infant with Sepsis.</title>
        <authorList>
            <person name="Ning Y."/>
            <person name="Dai R."/>
            <person name="Xiao M."/>
            <person name="Xu Y."/>
            <person name="Yan Q."/>
            <person name="Zhang L."/>
        </authorList>
    </citation>
    <scope>NUCLEOTIDE SEQUENCE [LARGE SCALE GENOMIC DNA]</scope>
    <source>
        <strain evidence="8 9">19XY460</strain>
    </source>
</reference>
<evidence type="ECO:0000256" key="1">
    <source>
        <dbReference type="ARBA" id="ARBA00008645"/>
    </source>
</evidence>
<evidence type="ECO:0000256" key="6">
    <source>
        <dbReference type="ARBA" id="ARBA00049203"/>
    </source>
</evidence>
<evidence type="ECO:0000313" key="8">
    <source>
        <dbReference type="EMBL" id="WPK26609.1"/>
    </source>
</evidence>
<dbReference type="InterPro" id="IPR029058">
    <property type="entry name" value="AB_hydrolase_fold"/>
</dbReference>
<evidence type="ECO:0000256" key="3">
    <source>
        <dbReference type="ARBA" id="ARBA00020672"/>
    </source>
</evidence>
<dbReference type="InterPro" id="IPR016812">
    <property type="entry name" value="PPase_methylesterase_euk"/>
</dbReference>
<evidence type="ECO:0000259" key="7">
    <source>
        <dbReference type="Pfam" id="PF12697"/>
    </source>
</evidence>
<proteinExistence type="inferred from homology"/>
<dbReference type="Proteomes" id="UP001338582">
    <property type="component" value="Chromosome 5"/>
</dbReference>
<dbReference type="EC" id="3.1.1.89" evidence="2"/>
<dbReference type="Gene3D" id="3.40.50.1820">
    <property type="entry name" value="alpha/beta hydrolase"/>
    <property type="match status" value="1"/>
</dbReference>
<dbReference type="GO" id="GO:0051723">
    <property type="term" value="F:protein methylesterase activity"/>
    <property type="evidence" value="ECO:0007669"/>
    <property type="project" value="UniProtKB-EC"/>
</dbReference>
<name>A0AAX4HDC2_9ASCO</name>
<dbReference type="Pfam" id="PF12697">
    <property type="entry name" value="Abhydrolase_6"/>
    <property type="match status" value="1"/>
</dbReference>
<keyword evidence="4" id="KW-0719">Serine esterase</keyword>